<evidence type="ECO:0000256" key="1">
    <source>
        <dbReference type="SAM" id="SignalP"/>
    </source>
</evidence>
<dbReference type="Proteomes" id="UP000610456">
    <property type="component" value="Unassembled WGS sequence"/>
</dbReference>
<keyword evidence="3" id="KW-1185">Reference proteome</keyword>
<sequence length="881" mass="100466">MKFTISFILLFLVTSAATHSQTSISGKILNNAGENLNGASVTISKDSSGAILAYGISGGDGDFRIKVNSEADTVFLKVSYIGYAAWTKQLSNADQQVDVVLTESSEELKEVMVEARIIQQHGDTLSFRVSAFKNQKDRVIADVLKKMPGIEIMSGGQIRYQGEPIQKYYIEGLDLLEGRYSLANNNISADDVSAVQILENHQPVKILDSLEFSERASLNIKLKKQVTVSGTAEVGVGYSPLLWRTKITPMIFTKKQQAIVTYQSNNTGSDVSREIRDFSISDFGREEFSINKRDWLGIWQLSPPPFRQERWLDNNVHLGSVNYLIRLKKDVDLKTNISYLNDFQQQIGNTRTRFFTPTDTIDLVENTHNELFINTLQSKFILERNTSDNYFKNELEVNGFWDSQRGNIMTRNAAIQQRLSNPFSAIRNNLRLLKPVGKQLVTFRSNTGYTESNQSLNVNPGQFAALLNQGEPYAETEQVVTSSTFFTDNSAGFTKGIKSVTIAPEVGFSIRKQQLESRLGVMDGGATTYPNADFRNKMDFLSSRFYFTSSFNYKKNNWNIRLLTPLNYRRFEIEDAFLEDARELNRFTFEPNLFIKKKVSAYWESSISAILSNDFRDFRNTYNGFILSNYRNIRRYNSPLPESFSQAYNGRLSYRNPLNSIFASTSYTYAVTENNLLYSNQVGQGGAILFEAFEQENTSISHNLNLEGSKHFNKISTTLKLGSRYSLIQREQLLNNNLVEVNNHNLNFSLGLESDVSDWLSTSYEGNLSFLQIAMAGRDFDEIRSQQHLLDLSFFPAGNQYFSIASEYYYNNLSEENRNSYFLNLEYHYTIEERKIDITATWNNVLGTDEFVSVSNNEFTYVQSTYRLRPSQLLVGLKFSF</sequence>
<feature type="chain" id="PRO_5037116205" evidence="1">
    <location>
        <begin position="21"/>
        <end position="881"/>
    </location>
</feature>
<reference evidence="2" key="2">
    <citation type="submission" date="2020-09" db="EMBL/GenBank/DDBJ databases">
        <authorList>
            <person name="Sun Q."/>
            <person name="Kim S."/>
        </authorList>
    </citation>
    <scope>NUCLEOTIDE SEQUENCE</scope>
    <source>
        <strain evidence="2">KCTC 12719</strain>
    </source>
</reference>
<dbReference type="SUPFAM" id="SSF49464">
    <property type="entry name" value="Carboxypeptidase regulatory domain-like"/>
    <property type="match status" value="1"/>
</dbReference>
<dbReference type="EMBL" id="BMXB01000019">
    <property type="protein sequence ID" value="GHA48554.1"/>
    <property type="molecule type" value="Genomic_DNA"/>
</dbReference>
<reference evidence="2" key="1">
    <citation type="journal article" date="2014" name="Int. J. Syst. Evol. Microbiol.">
        <title>Complete genome sequence of Corynebacterium casei LMG S-19264T (=DSM 44701T), isolated from a smear-ripened cheese.</title>
        <authorList>
            <consortium name="US DOE Joint Genome Institute (JGI-PGF)"/>
            <person name="Walter F."/>
            <person name="Albersmeier A."/>
            <person name="Kalinowski J."/>
            <person name="Ruckert C."/>
        </authorList>
    </citation>
    <scope>NUCLEOTIDE SEQUENCE</scope>
    <source>
        <strain evidence="2">KCTC 12719</strain>
    </source>
</reference>
<keyword evidence="1" id="KW-0732">Signal</keyword>
<accession>A0A918SJJ8</accession>
<protein>
    <submittedName>
        <fullName evidence="2">TonB-dependent receptor</fullName>
    </submittedName>
</protein>
<keyword evidence="2" id="KW-0675">Receptor</keyword>
<dbReference type="InterPro" id="IPR008969">
    <property type="entry name" value="CarboxyPept-like_regulatory"/>
</dbReference>
<dbReference type="RefSeq" id="WP_189605899.1">
    <property type="nucleotide sequence ID" value="NZ_BMXB01000019.1"/>
</dbReference>
<gene>
    <name evidence="2" type="ORF">GCM10007103_31830</name>
</gene>
<dbReference type="Pfam" id="PF13715">
    <property type="entry name" value="CarbopepD_reg_2"/>
    <property type="match status" value="1"/>
</dbReference>
<dbReference type="SUPFAM" id="SSF56935">
    <property type="entry name" value="Porins"/>
    <property type="match status" value="1"/>
</dbReference>
<proteinExistence type="predicted"/>
<evidence type="ECO:0000313" key="2">
    <source>
        <dbReference type="EMBL" id="GHA48554.1"/>
    </source>
</evidence>
<organism evidence="2 3">
    <name type="scientific">Salinimicrobium marinum</name>
    <dbReference type="NCBI Taxonomy" id="680283"/>
    <lineage>
        <taxon>Bacteria</taxon>
        <taxon>Pseudomonadati</taxon>
        <taxon>Bacteroidota</taxon>
        <taxon>Flavobacteriia</taxon>
        <taxon>Flavobacteriales</taxon>
        <taxon>Flavobacteriaceae</taxon>
        <taxon>Salinimicrobium</taxon>
    </lineage>
</organism>
<evidence type="ECO:0000313" key="3">
    <source>
        <dbReference type="Proteomes" id="UP000610456"/>
    </source>
</evidence>
<name>A0A918SJJ8_9FLAO</name>
<feature type="signal peptide" evidence="1">
    <location>
        <begin position="1"/>
        <end position="20"/>
    </location>
</feature>
<dbReference type="AlphaFoldDB" id="A0A918SJJ8"/>
<comment type="caution">
    <text evidence="2">The sequence shown here is derived from an EMBL/GenBank/DDBJ whole genome shotgun (WGS) entry which is preliminary data.</text>
</comment>